<dbReference type="SUPFAM" id="SSF51338">
    <property type="entry name" value="Composite domain of metallo-dependent hydrolases"/>
    <property type="match status" value="1"/>
</dbReference>
<feature type="domain" description="Amidohydrolase 3" evidence="2">
    <location>
        <begin position="42"/>
        <end position="90"/>
    </location>
</feature>
<dbReference type="InterPro" id="IPR032466">
    <property type="entry name" value="Metal_Hydrolase"/>
</dbReference>
<dbReference type="SUPFAM" id="SSF51556">
    <property type="entry name" value="Metallo-dependent hydrolases"/>
    <property type="match status" value="1"/>
</dbReference>
<proteinExistence type="predicted"/>
<name>A0A212KA91_9DELT</name>
<sequence>MVDLKIVNGIVMDPAQGTESVRDLYVHGGCIVEPGGNTEAMRVIDAAGCYVTPGFIDTHIHLFARGSEFGAQADLICLPAGVTTAVDAGSAGIFTVGNLVNGPVRQCATTIKVLLHPSNNGVQGHPHEEPQDPAYYRYEKVARLFEKFPRDLVGLKIRFHDHVPRDSGLLALENAAATADKLAREGYRCILDVHFGDLAEGLFLEDILSRMRPGDVMAHLYRGGRSLTIDENGRLRGAMFEARARGVCFETACSRPYFSLKVLKAAVRENFYPDIISTDLTRRTMYWRPAFSMAHKMTAYLAAGMPLQEVVAAVTSRPAAIFGLEAEAGSLRTGRPADIAVFKVENRPYRIDDLYGESMAAEKMVVPMATIKNGAIAFQQITLGW</sequence>
<dbReference type="InterPro" id="IPR011059">
    <property type="entry name" value="Metal-dep_hydrolase_composite"/>
</dbReference>
<evidence type="ECO:0000259" key="2">
    <source>
        <dbReference type="Pfam" id="PF07969"/>
    </source>
</evidence>
<dbReference type="Pfam" id="PF07969">
    <property type="entry name" value="Amidohydro_3"/>
    <property type="match status" value="1"/>
</dbReference>
<reference evidence="3" key="1">
    <citation type="submission" date="2016-04" db="EMBL/GenBank/DDBJ databases">
        <authorList>
            <person name="Evans L.H."/>
            <person name="Alamgir A."/>
            <person name="Owens N."/>
            <person name="Weber N.D."/>
            <person name="Virtaneva K."/>
            <person name="Barbian K."/>
            <person name="Babar A."/>
            <person name="Rosenke K."/>
        </authorList>
    </citation>
    <scope>NUCLEOTIDE SEQUENCE</scope>
    <source>
        <strain evidence="3">86</strain>
    </source>
</reference>
<dbReference type="InterPro" id="IPR020043">
    <property type="entry name" value="Deacetylase_Atu3266-like"/>
</dbReference>
<keyword evidence="3" id="KW-0378">Hydrolase</keyword>
<dbReference type="AlphaFoldDB" id="A0A212KA91"/>
<dbReference type="PANTHER" id="PTHR42717:SF1">
    <property type="entry name" value="IMIDAZOLONEPROPIONASE AND RELATED AMIDOHYDROLASES"/>
    <property type="match status" value="1"/>
</dbReference>
<organism evidence="3">
    <name type="scientific">uncultured delta proteobacterium</name>
    <dbReference type="NCBI Taxonomy" id="34034"/>
    <lineage>
        <taxon>Bacteria</taxon>
        <taxon>Deltaproteobacteria</taxon>
        <taxon>environmental samples</taxon>
    </lineage>
</organism>
<evidence type="ECO:0000259" key="1">
    <source>
        <dbReference type="Pfam" id="PF01979"/>
    </source>
</evidence>
<dbReference type="InterPro" id="IPR013108">
    <property type="entry name" value="Amidohydro_3"/>
</dbReference>
<protein>
    <submittedName>
        <fullName evidence="3">Putative Predicted amidohydrolase</fullName>
    </submittedName>
</protein>
<dbReference type="Pfam" id="PF01979">
    <property type="entry name" value="Amidohydro_1"/>
    <property type="match status" value="1"/>
</dbReference>
<dbReference type="EMBL" id="FLUQ01000004">
    <property type="protein sequence ID" value="SBW08547.1"/>
    <property type="molecule type" value="Genomic_DNA"/>
</dbReference>
<evidence type="ECO:0000313" key="3">
    <source>
        <dbReference type="EMBL" id="SBW08547.1"/>
    </source>
</evidence>
<gene>
    <name evidence="3" type="ORF">KL86DPRO_40126</name>
</gene>
<dbReference type="Gene3D" id="3.20.20.140">
    <property type="entry name" value="Metal-dependent hydrolases"/>
    <property type="match status" value="1"/>
</dbReference>
<dbReference type="GO" id="GO:0019213">
    <property type="term" value="F:deacetylase activity"/>
    <property type="evidence" value="ECO:0007669"/>
    <property type="project" value="InterPro"/>
</dbReference>
<dbReference type="InterPro" id="IPR006680">
    <property type="entry name" value="Amidohydro-rel"/>
</dbReference>
<feature type="domain" description="Amidohydrolase-related" evidence="1">
    <location>
        <begin position="274"/>
        <end position="347"/>
    </location>
</feature>
<dbReference type="Gene3D" id="2.30.40.10">
    <property type="entry name" value="Urease, subunit C, domain 1"/>
    <property type="match status" value="1"/>
</dbReference>
<accession>A0A212KA91</accession>
<dbReference type="GO" id="GO:0016810">
    <property type="term" value="F:hydrolase activity, acting on carbon-nitrogen (but not peptide) bonds"/>
    <property type="evidence" value="ECO:0007669"/>
    <property type="project" value="InterPro"/>
</dbReference>
<dbReference type="PANTHER" id="PTHR42717">
    <property type="entry name" value="DIHYDROOROTASE-RELATED"/>
    <property type="match status" value="1"/>
</dbReference>